<dbReference type="AlphaFoldDB" id="W6MU07"/>
<dbReference type="Proteomes" id="UP000019384">
    <property type="component" value="Unassembled WGS sequence"/>
</dbReference>
<name>W6MU07_9ASCO</name>
<feature type="compositionally biased region" description="Basic residues" evidence="1">
    <location>
        <begin position="259"/>
        <end position="272"/>
    </location>
</feature>
<reference evidence="2" key="1">
    <citation type="submission" date="2013-12" db="EMBL/GenBank/DDBJ databases">
        <authorList>
            <person name="Genoscope - CEA"/>
        </authorList>
    </citation>
    <scope>NUCLEOTIDE SEQUENCE</scope>
    <source>
        <strain evidence="2">CBS 1993</strain>
    </source>
</reference>
<evidence type="ECO:0000313" key="3">
    <source>
        <dbReference type="Proteomes" id="UP000019384"/>
    </source>
</evidence>
<dbReference type="HOGENOM" id="CLU_1023307_0_0_1"/>
<sequence>MATRISNADKENASIGVRGKGLGVDVRQKQHNLVESHPSKTFHLHKTPLKAQKPNGQKKSILDGNFKGLKSQHGLFDDSLEFGGASLLFTSAKKPAASADLFGLHRGRKITVQKDSPLFSSRRKELVMSSPELETVPKVNLISKLAEVEQDESDDSLELDLPSSKRLEEMEEIPDGYEPFDKDLLFKLYAPGQQVRFVEDMISEDDETEKLEAALKVEFDDLKFDLSFSEEEEVAPGVHQVTPGLRSRPRRFMASTSSSRHKIVGKSQRTRR</sequence>
<evidence type="ECO:0000256" key="1">
    <source>
        <dbReference type="SAM" id="MobiDB-lite"/>
    </source>
</evidence>
<gene>
    <name evidence="2" type="ORF">KUCA_T00001329001</name>
</gene>
<reference evidence="2" key="2">
    <citation type="submission" date="2014-02" db="EMBL/GenBank/DDBJ databases">
        <title>Complete DNA sequence of /Kuraishia capsulata/ illustrates novel genomic features among budding yeasts (/Saccharomycotina/).</title>
        <authorList>
            <person name="Morales L."/>
            <person name="Noel B."/>
            <person name="Porcel B."/>
            <person name="Marcet-Houben M."/>
            <person name="Hullo M-F."/>
            <person name="Sacerdot C."/>
            <person name="Tekaia F."/>
            <person name="Leh-Louis V."/>
            <person name="Despons L."/>
            <person name="Khanna V."/>
            <person name="Aury J-M."/>
            <person name="Barbe V."/>
            <person name="Couloux A."/>
            <person name="Labadie K."/>
            <person name="Pelletier E."/>
            <person name="Souciet J-L."/>
            <person name="Boekhout T."/>
            <person name="Gabaldon T."/>
            <person name="Wincker P."/>
            <person name="Dujon B."/>
        </authorList>
    </citation>
    <scope>NUCLEOTIDE SEQUENCE</scope>
    <source>
        <strain evidence="2">CBS 1993</strain>
    </source>
</reference>
<protein>
    <submittedName>
        <fullName evidence="2">Uncharacterized protein</fullName>
    </submittedName>
</protein>
<dbReference type="GeneID" id="34518760"/>
<accession>W6MU07</accession>
<dbReference type="RefSeq" id="XP_022457372.1">
    <property type="nucleotide sequence ID" value="XM_022603497.1"/>
</dbReference>
<keyword evidence="3" id="KW-1185">Reference proteome</keyword>
<proteinExistence type="predicted"/>
<organism evidence="2 3">
    <name type="scientific">Kuraishia capsulata CBS 1993</name>
    <dbReference type="NCBI Taxonomy" id="1382522"/>
    <lineage>
        <taxon>Eukaryota</taxon>
        <taxon>Fungi</taxon>
        <taxon>Dikarya</taxon>
        <taxon>Ascomycota</taxon>
        <taxon>Saccharomycotina</taxon>
        <taxon>Pichiomycetes</taxon>
        <taxon>Pichiales</taxon>
        <taxon>Pichiaceae</taxon>
        <taxon>Kuraishia</taxon>
    </lineage>
</organism>
<dbReference type="EMBL" id="HG793126">
    <property type="protein sequence ID" value="CDK25360.1"/>
    <property type="molecule type" value="Genomic_DNA"/>
</dbReference>
<evidence type="ECO:0000313" key="2">
    <source>
        <dbReference type="EMBL" id="CDK25360.1"/>
    </source>
</evidence>
<feature type="region of interest" description="Disordered" evidence="1">
    <location>
        <begin position="235"/>
        <end position="272"/>
    </location>
</feature>
<feature type="region of interest" description="Disordered" evidence="1">
    <location>
        <begin position="34"/>
        <end position="59"/>
    </location>
</feature>